<protein>
    <recommendedName>
        <fullName evidence="1">C2 NT-type domain-containing protein</fullName>
    </recommendedName>
</protein>
<dbReference type="InterPro" id="IPR019448">
    <property type="entry name" value="NT-C2"/>
</dbReference>
<dbReference type="EMBL" id="GEDC01000222">
    <property type="protein sequence ID" value="JAS37076.1"/>
    <property type="molecule type" value="Transcribed_RNA"/>
</dbReference>
<dbReference type="InterPro" id="IPR050540">
    <property type="entry name" value="F-actin_Monoox_Mical"/>
</dbReference>
<proteinExistence type="predicted"/>
<dbReference type="PANTHER" id="PTHR23167">
    <property type="entry name" value="CALPONIN HOMOLOGY DOMAIN-CONTAINING PROTEIN DDB_G0272472-RELATED"/>
    <property type="match status" value="1"/>
</dbReference>
<dbReference type="PANTHER" id="PTHR23167:SF46">
    <property type="entry name" value="EPS15 HOMOLOGY DOMAIN CONTAINING PROTEIN-BINDING PROTEIN 1, ISOFORM F"/>
    <property type="match status" value="1"/>
</dbReference>
<feature type="domain" description="C2 NT-type" evidence="1">
    <location>
        <begin position="8"/>
        <end position="106"/>
    </location>
</feature>
<evidence type="ECO:0000313" key="2">
    <source>
        <dbReference type="EMBL" id="JAS37076.1"/>
    </source>
</evidence>
<dbReference type="AlphaFoldDB" id="A0A1B6EGK7"/>
<evidence type="ECO:0000259" key="1">
    <source>
        <dbReference type="PROSITE" id="PS51840"/>
    </source>
</evidence>
<organism evidence="2">
    <name type="scientific">Clastoptera arizonana</name>
    <name type="common">Arizona spittle bug</name>
    <dbReference type="NCBI Taxonomy" id="38151"/>
    <lineage>
        <taxon>Eukaryota</taxon>
        <taxon>Metazoa</taxon>
        <taxon>Ecdysozoa</taxon>
        <taxon>Arthropoda</taxon>
        <taxon>Hexapoda</taxon>
        <taxon>Insecta</taxon>
        <taxon>Pterygota</taxon>
        <taxon>Neoptera</taxon>
        <taxon>Paraneoptera</taxon>
        <taxon>Hemiptera</taxon>
        <taxon>Auchenorrhyncha</taxon>
        <taxon>Cercopoidea</taxon>
        <taxon>Clastopteridae</taxon>
        <taxon>Clastoptera</taxon>
    </lineage>
</organism>
<dbReference type="PROSITE" id="PS51840">
    <property type="entry name" value="C2_NT"/>
    <property type="match status" value="1"/>
</dbReference>
<reference evidence="2" key="1">
    <citation type="submission" date="2015-12" db="EMBL/GenBank/DDBJ databases">
        <title>De novo transcriptome assembly of four potential Pierce s Disease insect vectors from Arizona vineyards.</title>
        <authorList>
            <person name="Tassone E.E."/>
        </authorList>
    </citation>
    <scope>NUCLEOTIDE SEQUENCE</scope>
</reference>
<dbReference type="Pfam" id="PF10358">
    <property type="entry name" value="NT-C2"/>
    <property type="match status" value="1"/>
</dbReference>
<name>A0A1B6EGK7_9HEMI</name>
<sequence>MGSVWKRLQRVNKRAAKFQFIVSYHQIIVETTPKWKPNKLSVVWTRRSRSVASEALPWEPTMKDPLRGLAVWPIPENKEISVTLFKDPRTQELEDKDWTFIIEDVK</sequence>
<gene>
    <name evidence="2" type="ORF">g.14093</name>
</gene>
<accession>A0A1B6EGK7</accession>